<accession>A0AAE1BDF6</accession>
<feature type="domain" description="SCP" evidence="1">
    <location>
        <begin position="53"/>
        <end position="199"/>
    </location>
</feature>
<comment type="caution">
    <text evidence="2">The sequence shown here is derived from an EMBL/GenBank/DDBJ whole genome shotgun (WGS) entry which is preliminary data.</text>
</comment>
<dbReference type="CDD" id="cd05380">
    <property type="entry name" value="CAP_euk"/>
    <property type="match status" value="1"/>
</dbReference>
<dbReference type="InterPro" id="IPR035940">
    <property type="entry name" value="CAP_sf"/>
</dbReference>
<evidence type="ECO:0000313" key="2">
    <source>
        <dbReference type="EMBL" id="KAK3803316.1"/>
    </source>
</evidence>
<organism evidence="2 3">
    <name type="scientific">Elysia crispata</name>
    <name type="common">lettuce slug</name>
    <dbReference type="NCBI Taxonomy" id="231223"/>
    <lineage>
        <taxon>Eukaryota</taxon>
        <taxon>Metazoa</taxon>
        <taxon>Spiralia</taxon>
        <taxon>Lophotrochozoa</taxon>
        <taxon>Mollusca</taxon>
        <taxon>Gastropoda</taxon>
        <taxon>Heterobranchia</taxon>
        <taxon>Euthyneura</taxon>
        <taxon>Panpulmonata</taxon>
        <taxon>Sacoglossa</taxon>
        <taxon>Placobranchoidea</taxon>
        <taxon>Plakobranchidae</taxon>
        <taxon>Elysia</taxon>
    </lineage>
</organism>
<dbReference type="Gene3D" id="3.40.33.10">
    <property type="entry name" value="CAP"/>
    <property type="match status" value="1"/>
</dbReference>
<dbReference type="AlphaFoldDB" id="A0AAE1BDF6"/>
<proteinExistence type="predicted"/>
<evidence type="ECO:0000313" key="3">
    <source>
        <dbReference type="Proteomes" id="UP001283361"/>
    </source>
</evidence>
<protein>
    <recommendedName>
        <fullName evidence="1">SCP domain-containing protein</fullName>
    </recommendedName>
</protein>
<sequence length="343" mass="38449">MKQSRDLHVARPVQVWHTERGLIKEEPFLMNFACSPNGKNLILTYVASDPVEHDVMQLLSLTNRYRSRTASTGSRKVSNMNRLEWSEALAAQAEASISCRSHRRGQVQMLERFVTHVNVGRRRDRSGALTNIMNAWYHQEREYDPVEEACYPWDICKQYRNMINAKHRLMGCAYIQDCGIRNDSVVLMCIFEGGNQYMFDFQHGNVCTGCSGSTSFCNDSLCVFCNASRHECECTKTCRKATIGLGQLDASTCTCTCQYGLGPNCDQLCRNPHSFFDVDVCSGVTQQDCQDPGVNEFCPEQCTCSFGALECLTSSLPAFFATISSLGIANSNLGRALRQIHAQ</sequence>
<dbReference type="EMBL" id="JAWDGP010000167">
    <property type="protein sequence ID" value="KAK3803316.1"/>
    <property type="molecule type" value="Genomic_DNA"/>
</dbReference>
<gene>
    <name evidence="2" type="ORF">RRG08_021514</name>
</gene>
<dbReference type="Proteomes" id="UP001283361">
    <property type="component" value="Unassembled WGS sequence"/>
</dbReference>
<dbReference type="Pfam" id="PF00188">
    <property type="entry name" value="CAP"/>
    <property type="match status" value="1"/>
</dbReference>
<dbReference type="InterPro" id="IPR014044">
    <property type="entry name" value="CAP_dom"/>
</dbReference>
<reference evidence="2" key="1">
    <citation type="journal article" date="2023" name="G3 (Bethesda)">
        <title>A reference genome for the long-term kleptoplast-retaining sea slug Elysia crispata morphotype clarki.</title>
        <authorList>
            <person name="Eastman K.E."/>
            <person name="Pendleton A.L."/>
            <person name="Shaikh M.A."/>
            <person name="Suttiyut T."/>
            <person name="Ogas R."/>
            <person name="Tomko P."/>
            <person name="Gavelis G."/>
            <person name="Widhalm J.R."/>
            <person name="Wisecaver J.H."/>
        </authorList>
    </citation>
    <scope>NUCLEOTIDE SEQUENCE</scope>
    <source>
        <strain evidence="2">ECLA1</strain>
    </source>
</reference>
<evidence type="ECO:0000259" key="1">
    <source>
        <dbReference type="SMART" id="SM00198"/>
    </source>
</evidence>
<dbReference type="SMART" id="SM00198">
    <property type="entry name" value="SCP"/>
    <property type="match status" value="1"/>
</dbReference>
<name>A0AAE1BDF6_9GAST</name>
<dbReference type="SUPFAM" id="SSF55797">
    <property type="entry name" value="PR-1-like"/>
    <property type="match status" value="1"/>
</dbReference>
<keyword evidence="3" id="KW-1185">Reference proteome</keyword>